<dbReference type="AlphaFoldDB" id="A0ABD2BEQ0"/>
<keyword evidence="2" id="KW-1185">Reference proteome</keyword>
<gene>
    <name evidence="1" type="ORF">V1477_015546</name>
</gene>
<sequence>MSEADGVDGGAICAAIVASPKDHRGTQIFIRVFKESFYLRRGRISFLPFGQARRKFAYVDWHRRWCSRARLSPKLDPTYSTYSRECFRNTRVSICEGGRIQFWVPAFVAKHSRLCSNGDDRSFRCWIVELCWKSPRCFAFLIVVEVVKSRATVSPWVSRSSNLHAVGPGSEVLVICRNLIGCKYHLANGCVL</sequence>
<accession>A0ABD2BEQ0</accession>
<evidence type="ECO:0000313" key="2">
    <source>
        <dbReference type="Proteomes" id="UP001607303"/>
    </source>
</evidence>
<evidence type="ECO:0000313" key="1">
    <source>
        <dbReference type="EMBL" id="KAL2731218.1"/>
    </source>
</evidence>
<comment type="caution">
    <text evidence="1">The sequence shown here is derived from an EMBL/GenBank/DDBJ whole genome shotgun (WGS) entry which is preliminary data.</text>
</comment>
<name>A0ABD2BEQ0_VESMC</name>
<protein>
    <submittedName>
        <fullName evidence="1">Uncharacterized protein</fullName>
    </submittedName>
</protein>
<reference evidence="1 2" key="1">
    <citation type="journal article" date="2024" name="Ann. Entomol. Soc. Am.">
        <title>Genomic analyses of the southern and eastern yellowjacket wasps (Hymenoptera: Vespidae) reveal evolutionary signatures of social life.</title>
        <authorList>
            <person name="Catto M.A."/>
            <person name="Caine P.B."/>
            <person name="Orr S.E."/>
            <person name="Hunt B.G."/>
            <person name="Goodisman M.A.D."/>
        </authorList>
    </citation>
    <scope>NUCLEOTIDE SEQUENCE [LARGE SCALE GENOMIC DNA]</scope>
    <source>
        <strain evidence="1">232</strain>
        <tissue evidence="1">Head and thorax</tissue>
    </source>
</reference>
<proteinExistence type="predicted"/>
<dbReference type="Proteomes" id="UP001607303">
    <property type="component" value="Unassembled WGS sequence"/>
</dbReference>
<organism evidence="1 2">
    <name type="scientific">Vespula maculifrons</name>
    <name type="common">Eastern yellow jacket</name>
    <name type="synonym">Wasp</name>
    <dbReference type="NCBI Taxonomy" id="7453"/>
    <lineage>
        <taxon>Eukaryota</taxon>
        <taxon>Metazoa</taxon>
        <taxon>Ecdysozoa</taxon>
        <taxon>Arthropoda</taxon>
        <taxon>Hexapoda</taxon>
        <taxon>Insecta</taxon>
        <taxon>Pterygota</taxon>
        <taxon>Neoptera</taxon>
        <taxon>Endopterygota</taxon>
        <taxon>Hymenoptera</taxon>
        <taxon>Apocrita</taxon>
        <taxon>Aculeata</taxon>
        <taxon>Vespoidea</taxon>
        <taxon>Vespidae</taxon>
        <taxon>Vespinae</taxon>
        <taxon>Vespula</taxon>
    </lineage>
</organism>
<dbReference type="EMBL" id="JAYRBN010000078">
    <property type="protein sequence ID" value="KAL2731218.1"/>
    <property type="molecule type" value="Genomic_DNA"/>
</dbReference>